<feature type="transmembrane region" description="Helical" evidence="13">
    <location>
        <begin position="183"/>
        <end position="204"/>
    </location>
</feature>
<dbReference type="Pfam" id="PF03083">
    <property type="entry name" value="MtN3_slv"/>
    <property type="match status" value="2"/>
</dbReference>
<dbReference type="Gene3D" id="1.20.1280.290">
    <property type="match status" value="2"/>
</dbReference>
<protein>
    <recommendedName>
        <fullName evidence="4">Sugar transporter SWEET1</fullName>
    </recommendedName>
</protein>
<evidence type="ECO:0000256" key="11">
    <source>
        <dbReference type="ARBA" id="ARBA00023034"/>
    </source>
</evidence>
<evidence type="ECO:0000256" key="9">
    <source>
        <dbReference type="ARBA" id="ARBA00022737"/>
    </source>
</evidence>
<keyword evidence="11" id="KW-0333">Golgi apparatus</keyword>
<feature type="transmembrane region" description="Helical" evidence="13">
    <location>
        <begin position="39"/>
        <end position="59"/>
    </location>
</feature>
<feature type="transmembrane region" description="Helical" evidence="13">
    <location>
        <begin position="125"/>
        <end position="148"/>
    </location>
</feature>
<evidence type="ECO:0000256" key="2">
    <source>
        <dbReference type="ARBA" id="ARBA00004653"/>
    </source>
</evidence>
<evidence type="ECO:0000256" key="1">
    <source>
        <dbReference type="ARBA" id="ARBA00004651"/>
    </source>
</evidence>
<sequence>MDHLYLLSWITVVFTVAMNLTGIPSCLEIYNSKTTQHVMFLPFVTMGINNCLWYTYGVFVTDWNLMISNLFGMALQILYIIIFLAFAHPKVLHLGQFCVAVVILAAIIMYFTTSRQPDELLIVQLAFVCISSTMVMYLSPLTELAAVFRTKNARKISMPLALASFSCSVLWMLYGIMVQDIFLAIPNIPGIISSIARFVLLGYYGRRRPGTEQMWV</sequence>
<keyword evidence="5" id="KW-0813">Transport</keyword>
<name>A0A2G8L5I7_STIJA</name>
<dbReference type="InterPro" id="IPR004316">
    <property type="entry name" value="SWEET_rpt"/>
</dbReference>
<dbReference type="GO" id="GO:0051119">
    <property type="term" value="F:sugar transmembrane transporter activity"/>
    <property type="evidence" value="ECO:0007669"/>
    <property type="project" value="InterPro"/>
</dbReference>
<keyword evidence="12 13" id="KW-0472">Membrane</keyword>
<reference evidence="14 15" key="1">
    <citation type="journal article" date="2017" name="PLoS Biol.">
        <title>The sea cucumber genome provides insights into morphological evolution and visceral regeneration.</title>
        <authorList>
            <person name="Zhang X."/>
            <person name="Sun L."/>
            <person name="Yuan J."/>
            <person name="Sun Y."/>
            <person name="Gao Y."/>
            <person name="Zhang L."/>
            <person name="Li S."/>
            <person name="Dai H."/>
            <person name="Hamel J.F."/>
            <person name="Liu C."/>
            <person name="Yu Y."/>
            <person name="Liu S."/>
            <person name="Lin W."/>
            <person name="Guo K."/>
            <person name="Jin S."/>
            <person name="Xu P."/>
            <person name="Storey K.B."/>
            <person name="Huan P."/>
            <person name="Zhang T."/>
            <person name="Zhou Y."/>
            <person name="Zhang J."/>
            <person name="Lin C."/>
            <person name="Li X."/>
            <person name="Xing L."/>
            <person name="Huo D."/>
            <person name="Sun M."/>
            <person name="Wang L."/>
            <person name="Mercier A."/>
            <person name="Li F."/>
            <person name="Yang H."/>
            <person name="Xiang J."/>
        </authorList>
    </citation>
    <scope>NUCLEOTIDE SEQUENCE [LARGE SCALE GENOMIC DNA]</scope>
    <source>
        <strain evidence="14">Shaxun</strain>
        <tissue evidence="14">Muscle</tissue>
    </source>
</reference>
<dbReference type="GO" id="GO:0000139">
    <property type="term" value="C:Golgi membrane"/>
    <property type="evidence" value="ECO:0007669"/>
    <property type="project" value="UniProtKB-SubCell"/>
</dbReference>
<evidence type="ECO:0000313" key="14">
    <source>
        <dbReference type="EMBL" id="PIK55511.1"/>
    </source>
</evidence>
<evidence type="ECO:0000256" key="7">
    <source>
        <dbReference type="ARBA" id="ARBA00022597"/>
    </source>
</evidence>
<dbReference type="InterPro" id="IPR047664">
    <property type="entry name" value="SWEET"/>
</dbReference>
<gene>
    <name evidence="14" type="ORF">BSL78_07592</name>
</gene>
<evidence type="ECO:0000256" key="10">
    <source>
        <dbReference type="ARBA" id="ARBA00022989"/>
    </source>
</evidence>
<comment type="subcellular location">
    <subcellularLocation>
        <location evidence="1">Cell membrane</location>
        <topology evidence="1">Multi-pass membrane protein</topology>
    </subcellularLocation>
    <subcellularLocation>
        <location evidence="2">Golgi apparatus membrane</location>
        <topology evidence="2">Multi-pass membrane protein</topology>
    </subcellularLocation>
</comment>
<dbReference type="OrthoDB" id="409725at2759"/>
<feature type="transmembrane region" description="Helical" evidence="13">
    <location>
        <begin position="6"/>
        <end position="27"/>
    </location>
</feature>
<comment type="caution">
    <text evidence="14">The sequence shown here is derived from an EMBL/GenBank/DDBJ whole genome shotgun (WGS) entry which is preliminary data.</text>
</comment>
<dbReference type="Proteomes" id="UP000230750">
    <property type="component" value="Unassembled WGS sequence"/>
</dbReference>
<organism evidence="14 15">
    <name type="scientific">Stichopus japonicus</name>
    <name type="common">Sea cucumber</name>
    <dbReference type="NCBI Taxonomy" id="307972"/>
    <lineage>
        <taxon>Eukaryota</taxon>
        <taxon>Metazoa</taxon>
        <taxon>Echinodermata</taxon>
        <taxon>Eleutherozoa</taxon>
        <taxon>Echinozoa</taxon>
        <taxon>Holothuroidea</taxon>
        <taxon>Aspidochirotacea</taxon>
        <taxon>Aspidochirotida</taxon>
        <taxon>Stichopodidae</taxon>
        <taxon>Apostichopus</taxon>
    </lineage>
</organism>
<evidence type="ECO:0000256" key="3">
    <source>
        <dbReference type="ARBA" id="ARBA00007809"/>
    </source>
</evidence>
<evidence type="ECO:0000256" key="13">
    <source>
        <dbReference type="SAM" id="Phobius"/>
    </source>
</evidence>
<evidence type="ECO:0000256" key="4">
    <source>
        <dbReference type="ARBA" id="ARBA00021741"/>
    </source>
</evidence>
<keyword evidence="10 13" id="KW-1133">Transmembrane helix</keyword>
<dbReference type="PANTHER" id="PTHR10791">
    <property type="entry name" value="RAG1-ACTIVATING PROTEIN 1"/>
    <property type="match status" value="1"/>
</dbReference>
<dbReference type="EMBL" id="MRZV01000213">
    <property type="protein sequence ID" value="PIK55511.1"/>
    <property type="molecule type" value="Genomic_DNA"/>
</dbReference>
<keyword evidence="15" id="KW-1185">Reference proteome</keyword>
<feature type="transmembrane region" description="Helical" evidence="13">
    <location>
        <begin position="94"/>
        <end position="113"/>
    </location>
</feature>
<evidence type="ECO:0000256" key="12">
    <source>
        <dbReference type="ARBA" id="ARBA00023136"/>
    </source>
</evidence>
<evidence type="ECO:0000313" key="15">
    <source>
        <dbReference type="Proteomes" id="UP000230750"/>
    </source>
</evidence>
<feature type="transmembrane region" description="Helical" evidence="13">
    <location>
        <begin position="160"/>
        <end position="177"/>
    </location>
</feature>
<accession>A0A2G8L5I7</accession>
<keyword evidence="6" id="KW-1003">Cell membrane</keyword>
<feature type="transmembrane region" description="Helical" evidence="13">
    <location>
        <begin position="65"/>
        <end position="87"/>
    </location>
</feature>
<keyword evidence="8 13" id="KW-0812">Transmembrane</keyword>
<evidence type="ECO:0000256" key="5">
    <source>
        <dbReference type="ARBA" id="ARBA00022448"/>
    </source>
</evidence>
<dbReference type="FunFam" id="1.20.1280.290:FF:000004">
    <property type="entry name" value="Sugar transporter SWEET"/>
    <property type="match status" value="1"/>
</dbReference>
<keyword evidence="9" id="KW-0677">Repeat</keyword>
<comment type="similarity">
    <text evidence="3">Belongs to the SWEET sugar transporter family.</text>
</comment>
<proteinExistence type="inferred from homology"/>
<evidence type="ECO:0000256" key="6">
    <source>
        <dbReference type="ARBA" id="ARBA00022475"/>
    </source>
</evidence>
<evidence type="ECO:0000256" key="8">
    <source>
        <dbReference type="ARBA" id="ARBA00022692"/>
    </source>
</evidence>
<dbReference type="AlphaFoldDB" id="A0A2G8L5I7"/>
<dbReference type="GO" id="GO:0005886">
    <property type="term" value="C:plasma membrane"/>
    <property type="evidence" value="ECO:0007669"/>
    <property type="project" value="UniProtKB-SubCell"/>
</dbReference>
<dbReference type="PANTHER" id="PTHR10791:SF30">
    <property type="entry name" value="SUGAR TRANSPORTER SWEET1"/>
    <property type="match status" value="1"/>
</dbReference>
<keyword evidence="7 14" id="KW-0762">Sugar transport</keyword>